<dbReference type="Pfam" id="PF07100">
    <property type="entry name" value="ASRT"/>
    <property type="match status" value="1"/>
</dbReference>
<protein>
    <submittedName>
        <fullName evidence="1">Sensory rhodopsin transducer</fullName>
    </submittedName>
</protein>
<proteinExistence type="predicted"/>
<gene>
    <name evidence="1" type="ORF">ABVK50_13815</name>
</gene>
<dbReference type="Gene3D" id="2.60.290.11">
    <property type="entry name" value="TM1070-like"/>
    <property type="match status" value="1"/>
</dbReference>
<dbReference type="SUPFAM" id="SSF89232">
    <property type="entry name" value="Hypothetical protein TM1070"/>
    <property type="match status" value="1"/>
</dbReference>
<reference evidence="1" key="1">
    <citation type="submission" date="2024-06" db="EMBL/GenBank/DDBJ databases">
        <title>Mesorhizobium karijinii sp. nov., a symbiont of the iconic Swainsona formosa from arid Australia.</title>
        <authorList>
            <person name="Hill Y.J."/>
            <person name="Watkin E.L.J."/>
            <person name="O'Hara G.W."/>
            <person name="Terpolilli J."/>
            <person name="Tye M.L."/>
            <person name="Kohlmeier M.G."/>
        </authorList>
    </citation>
    <scope>NUCLEOTIDE SEQUENCE</scope>
    <source>
        <strain evidence="1">WSM2240</strain>
    </source>
</reference>
<dbReference type="InterPro" id="IPR036698">
    <property type="entry name" value="TM1070-like_sf"/>
</dbReference>
<name>A0AAU8CX91_9HYPH</name>
<dbReference type="AlphaFoldDB" id="A0AAU8CX91"/>
<dbReference type="EMBL" id="CP159253">
    <property type="protein sequence ID" value="XCG51478.1"/>
    <property type="molecule type" value="Genomic_DNA"/>
</dbReference>
<sequence>MAAIGSRIWAIPEGYIPSAGIAGDSVLASHEAACILNAGYVGAEVRLTLYFSDPRIALLTTLAFAEK</sequence>
<accession>A0AAU8CX91</accession>
<organism evidence="1">
    <name type="scientific">Mesorhizobium sp. WSM2240</name>
    <dbReference type="NCBI Taxonomy" id="3228851"/>
    <lineage>
        <taxon>Bacteria</taxon>
        <taxon>Pseudomonadati</taxon>
        <taxon>Pseudomonadota</taxon>
        <taxon>Alphaproteobacteria</taxon>
        <taxon>Hyphomicrobiales</taxon>
        <taxon>Phyllobacteriaceae</taxon>
        <taxon>Mesorhizobium</taxon>
    </lineage>
</organism>
<dbReference type="InterPro" id="IPR009794">
    <property type="entry name" value="ASRT"/>
</dbReference>
<dbReference type="RefSeq" id="WP_353641017.1">
    <property type="nucleotide sequence ID" value="NZ_CP159253.1"/>
</dbReference>
<evidence type="ECO:0000313" key="1">
    <source>
        <dbReference type="EMBL" id="XCG51478.1"/>
    </source>
</evidence>